<dbReference type="Proteomes" id="UP000030598">
    <property type="component" value="Unassembled WGS sequence"/>
</dbReference>
<evidence type="ECO:0000313" key="1">
    <source>
        <dbReference type="EMBL" id="KGF88590.1"/>
    </source>
</evidence>
<dbReference type="EMBL" id="JNAH01000003">
    <property type="protein sequence ID" value="KGF88590.1"/>
    <property type="molecule type" value="Genomic_DNA"/>
</dbReference>
<name>A0A0A1ZGS0_PROMR</name>
<organism evidence="1 2">
    <name type="scientific">Prochlorococcus marinus str. GP2</name>
    <dbReference type="NCBI Taxonomy" id="59925"/>
    <lineage>
        <taxon>Bacteria</taxon>
        <taxon>Bacillati</taxon>
        <taxon>Cyanobacteriota</taxon>
        <taxon>Cyanophyceae</taxon>
        <taxon>Synechococcales</taxon>
        <taxon>Prochlorococcaceae</taxon>
        <taxon>Prochlorococcus</taxon>
    </lineage>
</organism>
<sequence length="43" mass="5106">MNYSIKFYSFSKLLKLLAKYLISFKKNEVFICCFLPKFSDLSS</sequence>
<reference evidence="2" key="1">
    <citation type="journal article" date="2014" name="Sci. Data">
        <title>Genomes of diverse isolates of the marine cyanobacterium Prochlorococcus.</title>
        <authorList>
            <person name="Biller S."/>
            <person name="Berube P."/>
            <person name="Thompson J."/>
            <person name="Kelly L."/>
            <person name="Roggensack S."/>
            <person name="Awad L."/>
            <person name="Roache-Johnson K."/>
            <person name="Ding H."/>
            <person name="Giovannoni S.J."/>
            <person name="Moore L.R."/>
            <person name="Chisholm S.W."/>
        </authorList>
    </citation>
    <scope>NUCLEOTIDE SEQUENCE [LARGE SCALE GENOMIC DNA]</scope>
    <source>
        <strain evidence="2">GP2</strain>
    </source>
</reference>
<dbReference type="AlphaFoldDB" id="A0A0A1ZGS0"/>
<evidence type="ECO:0000313" key="2">
    <source>
        <dbReference type="Proteomes" id="UP000030598"/>
    </source>
</evidence>
<accession>A0A0A1ZGS0</accession>
<proteinExistence type="predicted"/>
<comment type="caution">
    <text evidence="1">The sequence shown here is derived from an EMBL/GenBank/DDBJ whole genome shotgun (WGS) entry which is preliminary data.</text>
</comment>
<dbReference type="STRING" id="59925.EU91_0524"/>
<protein>
    <submittedName>
        <fullName evidence="1">Uncharacterized protein</fullName>
    </submittedName>
</protein>
<gene>
    <name evidence="1" type="ORF">EU91_0524</name>
</gene>